<proteinExistence type="predicted"/>
<evidence type="ECO:0000313" key="1">
    <source>
        <dbReference type="EMBL" id="MFE7964531.1"/>
    </source>
</evidence>
<dbReference type="Proteomes" id="UP001600650">
    <property type="component" value="Unassembled WGS sequence"/>
</dbReference>
<evidence type="ECO:0008006" key="3">
    <source>
        <dbReference type="Google" id="ProtNLM"/>
    </source>
</evidence>
<dbReference type="PROSITE" id="PS51257">
    <property type="entry name" value="PROKAR_LIPOPROTEIN"/>
    <property type="match status" value="1"/>
</dbReference>
<organism evidence="1 2">
    <name type="scientific">Streptomyces cellulosae</name>
    <dbReference type="NCBI Taxonomy" id="1968"/>
    <lineage>
        <taxon>Bacteria</taxon>
        <taxon>Bacillati</taxon>
        <taxon>Actinomycetota</taxon>
        <taxon>Actinomycetes</taxon>
        <taxon>Kitasatosporales</taxon>
        <taxon>Streptomycetaceae</taxon>
        <taxon>Streptomyces</taxon>
    </lineage>
</organism>
<dbReference type="RefSeq" id="WP_347225374.1">
    <property type="nucleotide sequence ID" value="NZ_JBHVBU010000039.1"/>
</dbReference>
<sequence length="208" mass="21272">MPMRVRDWGVRAVGALAGVVLLAGCRQAPPDAADGTAAVASPVRPTGYGAVFLDVGECSSFGRTSFTEVSCASERAAARVTARHDGTARDGPLCPPTTDFVLHISEQWPAADEDGDGMVPRGYACMRHLQPPHPGDPGGGGGPRTVVGDCVYALDGGRVRETACDGNGPGEPEFKVTKAVDARSKCPASTALYVRLGGAAPVGCAVPL</sequence>
<comment type="caution">
    <text evidence="1">The sequence shown here is derived from an EMBL/GenBank/DDBJ whole genome shotgun (WGS) entry which is preliminary data.</text>
</comment>
<keyword evidence="2" id="KW-1185">Reference proteome</keyword>
<dbReference type="EMBL" id="JBHVBU010000039">
    <property type="protein sequence ID" value="MFE7964531.1"/>
    <property type="molecule type" value="Genomic_DNA"/>
</dbReference>
<protein>
    <recommendedName>
        <fullName evidence="3">Lipoprotein</fullName>
    </recommendedName>
</protein>
<accession>A0ABW6JGP7</accession>
<reference evidence="1 2" key="1">
    <citation type="submission" date="2024-09" db="EMBL/GenBank/DDBJ databases">
        <title>The Natural Products Discovery Center: Release of the First 8490 Sequenced Strains for Exploring Actinobacteria Biosynthetic Diversity.</title>
        <authorList>
            <person name="Kalkreuter E."/>
            <person name="Kautsar S.A."/>
            <person name="Yang D."/>
            <person name="Bader C.D."/>
            <person name="Teijaro C.N."/>
            <person name="Fluegel L."/>
            <person name="Davis C.M."/>
            <person name="Simpson J.R."/>
            <person name="Lauterbach L."/>
            <person name="Steele A.D."/>
            <person name="Gui C."/>
            <person name="Meng S."/>
            <person name="Li G."/>
            <person name="Viehrig K."/>
            <person name="Ye F."/>
            <person name="Su P."/>
            <person name="Kiefer A.F."/>
            <person name="Nichols A."/>
            <person name="Cepeda A.J."/>
            <person name="Yan W."/>
            <person name="Fan B."/>
            <person name="Jiang Y."/>
            <person name="Adhikari A."/>
            <person name="Zheng C.-J."/>
            <person name="Schuster L."/>
            <person name="Cowan T.M."/>
            <person name="Smanski M.J."/>
            <person name="Chevrette M.G."/>
            <person name="De Carvalho L.P.S."/>
            <person name="Shen B."/>
        </authorList>
    </citation>
    <scope>NUCLEOTIDE SEQUENCE [LARGE SCALE GENOMIC DNA]</scope>
    <source>
        <strain evidence="1 2">NPDC057399</strain>
    </source>
</reference>
<evidence type="ECO:0000313" key="2">
    <source>
        <dbReference type="Proteomes" id="UP001600650"/>
    </source>
</evidence>
<gene>
    <name evidence="1" type="ORF">ACFU0X_16025</name>
</gene>
<name>A0ABW6JGP7_STRCE</name>